<keyword evidence="2" id="KW-1185">Reference proteome</keyword>
<dbReference type="RefSeq" id="WP_250429410.1">
    <property type="nucleotide sequence ID" value="NZ_JALPRR010000002.1"/>
</dbReference>
<organism evidence="1 2">
    <name type="scientific">Pontibacter ruber</name>
    <dbReference type="NCBI Taxonomy" id="1343895"/>
    <lineage>
        <taxon>Bacteria</taxon>
        <taxon>Pseudomonadati</taxon>
        <taxon>Bacteroidota</taxon>
        <taxon>Cytophagia</taxon>
        <taxon>Cytophagales</taxon>
        <taxon>Hymenobacteraceae</taxon>
        <taxon>Pontibacter</taxon>
    </lineage>
</organism>
<protein>
    <submittedName>
        <fullName evidence="1">Uncharacterized protein</fullName>
    </submittedName>
</protein>
<comment type="caution">
    <text evidence="1">The sequence shown here is derived from an EMBL/GenBank/DDBJ whole genome shotgun (WGS) entry which is preliminary data.</text>
</comment>
<dbReference type="Proteomes" id="UP001597374">
    <property type="component" value="Unassembled WGS sequence"/>
</dbReference>
<gene>
    <name evidence="1" type="ORF">ACFSKP_02735</name>
</gene>
<dbReference type="EMBL" id="JBHUIM010000001">
    <property type="protein sequence ID" value="MFD2245153.1"/>
    <property type="molecule type" value="Genomic_DNA"/>
</dbReference>
<proteinExistence type="predicted"/>
<accession>A0ABW5CSX1</accession>
<reference evidence="2" key="1">
    <citation type="journal article" date="2019" name="Int. J. Syst. Evol. Microbiol.">
        <title>The Global Catalogue of Microorganisms (GCM) 10K type strain sequencing project: providing services to taxonomists for standard genome sequencing and annotation.</title>
        <authorList>
            <consortium name="The Broad Institute Genomics Platform"/>
            <consortium name="The Broad Institute Genome Sequencing Center for Infectious Disease"/>
            <person name="Wu L."/>
            <person name="Ma J."/>
        </authorList>
    </citation>
    <scope>NUCLEOTIDE SEQUENCE [LARGE SCALE GENOMIC DNA]</scope>
    <source>
        <strain evidence="2">CGMCC 4.1782</strain>
    </source>
</reference>
<name>A0ABW5CSX1_9BACT</name>
<evidence type="ECO:0000313" key="2">
    <source>
        <dbReference type="Proteomes" id="UP001597374"/>
    </source>
</evidence>
<sequence>MKSVLSIISIAVMLFPALSRTLLYDYQLNSIYTLRYGKLWLSNNLTYRMNTTDNNGYKYGNRVSAISNLINWQNMEGITLLPSAGEYYENAKADEFGDEEHIQIGGENYYANLGVNVYISNLALGATLQKSLSNSDHHANKVNDRTMLNLTYMF</sequence>
<evidence type="ECO:0000313" key="1">
    <source>
        <dbReference type="EMBL" id="MFD2245153.1"/>
    </source>
</evidence>